<name>A0ACB8E7L8_9SAUR</name>
<reference evidence="1" key="1">
    <citation type="submission" date="2021-08" db="EMBL/GenBank/DDBJ databases">
        <title>The first chromosome-level gecko genome reveals the dynamic sex chromosomes of Neotropical dwarf geckos (Sphaerodactylidae: Sphaerodactylus).</title>
        <authorList>
            <person name="Pinto B.J."/>
            <person name="Keating S.E."/>
            <person name="Gamble T."/>
        </authorList>
    </citation>
    <scope>NUCLEOTIDE SEQUENCE</scope>
    <source>
        <strain evidence="1">TG3544</strain>
    </source>
</reference>
<accession>A0ACB8E7L8</accession>
<dbReference type="EMBL" id="CM037623">
    <property type="protein sequence ID" value="KAH7988197.1"/>
    <property type="molecule type" value="Genomic_DNA"/>
</dbReference>
<dbReference type="Proteomes" id="UP000827872">
    <property type="component" value="Linkage Group LG10"/>
</dbReference>
<gene>
    <name evidence="1" type="ORF">K3G42_009932</name>
</gene>
<protein>
    <submittedName>
        <fullName evidence="1">Uncharacterized protein</fullName>
    </submittedName>
</protein>
<evidence type="ECO:0000313" key="1">
    <source>
        <dbReference type="EMBL" id="KAH7988197.1"/>
    </source>
</evidence>
<keyword evidence="2" id="KW-1185">Reference proteome</keyword>
<evidence type="ECO:0000313" key="2">
    <source>
        <dbReference type="Proteomes" id="UP000827872"/>
    </source>
</evidence>
<sequence>MDIRSEENNSGLFVTVLEVGKASATHTGLYICYYNHSQEEDMEVEGKEIYVFVPDPAVPFVPTPPEDQIIFITDDDDSSVIPCRTSDQNAQVTLMNNEGKIIYAFYDNKQGFIGNFSAGSYVCKTTVKAVEVLSSEFIVYVYRATSQLPVEIGSLKTVYKTGETIDVTCVVFDNELVNLEWSYPGKVKNKGIITVEDIKIPSQKLVYSLNIPNASVEDTGDYECAAQHVTNDIAKIQKIVITVYDKGFIRLEPHFHLLEDVNLHGVKNFILDVHAYPAPKMLWLKNNVTLFENLTEIVTSSKQISETRYRSVLKLIRAKEEDNGNYTIVVQNEDEIQRYTFSLLIQVPAIIQDLVDIHQGSAAQIVRCLAKGTPLPDVEWLVCKDIKRCSNESSWTLLTNNISDITMDAHLDEKNTVESQVTFQKVEETLAVRCLARNDLGTVTRELKLVAPTLRSELTVAAAILVLLVIVIISLIVLVIIWKQKPRYEIRWRVIESISPDGHEYIYVDPMQLPYDSRWEFPRDGLVLGRILGSGAFGKVVEGTAYGLSRSQPVMKVAVKMLKPTARSSEKQALMSELKIMTHLGPHLNIVNLLGACTKSGPIYIITEYCFYGDLVNYLHKNRDNFLSRNPEKFKKDLDIFGMNSTDENTRSYVILSFENNGEYMDMKQAETTQYVPMLERKDRSKYSDIQRSLYDRPASYKKKSVLEPDVKNLLSDENSEGLTLLDLLSFTYQVARGMEFLASKNCVHRDLAARNVLLAQGKIVKICDFGLARDIMHDSNYVSKGSVCGTPYPGMMVDSMFYNKIKSGYRMAKPDHATSEVYDIMVKCWNSEPEKRPSFYLLSETVENLLPGEYKKSYERIHLDFLKSDHPAVTRMRADCDNTYIGVTYKNEDKLKDRESRFDEQRLSADSGYIIPLPDIDPVSDDELGKRNRHSSQTSEESAIETGSSSSTFVKQEDETIDDIDIIDDIGMDSSELVEDSFL</sequence>
<comment type="caution">
    <text evidence="1">The sequence shown here is derived from an EMBL/GenBank/DDBJ whole genome shotgun (WGS) entry which is preliminary data.</text>
</comment>
<organism evidence="1 2">
    <name type="scientific">Sphaerodactylus townsendi</name>
    <dbReference type="NCBI Taxonomy" id="933632"/>
    <lineage>
        <taxon>Eukaryota</taxon>
        <taxon>Metazoa</taxon>
        <taxon>Chordata</taxon>
        <taxon>Craniata</taxon>
        <taxon>Vertebrata</taxon>
        <taxon>Euteleostomi</taxon>
        <taxon>Lepidosauria</taxon>
        <taxon>Squamata</taxon>
        <taxon>Bifurcata</taxon>
        <taxon>Gekkota</taxon>
        <taxon>Sphaerodactylidae</taxon>
        <taxon>Sphaerodactylus</taxon>
    </lineage>
</organism>
<proteinExistence type="predicted"/>